<name>A0A7S4WFK9_9DINO</name>
<dbReference type="AlphaFoldDB" id="A0A7S4WFK9"/>
<evidence type="ECO:0000313" key="1">
    <source>
        <dbReference type="EMBL" id="CAE4670401.1"/>
    </source>
</evidence>
<sequence>MFSGFFRTCTPQASCSPQSCSSCQLAPEEQTLAGNPRPPPDQPVLLHAESQVPQLPERDDAKGSRARRLTVPAIFTRFQFSVIYTQLGATQGALMVQQKTMLQAILKHFAKELTHGVVLAVVDQDGRTSQYFCRLDGGMTQIIMHLDDSTTAKALVLRDVERICSPEEVRNLRAANPLFLDECCTTVVLAGERFVTFRLESATAREYFMLGLQVLRMSQDRARMWYA</sequence>
<protein>
    <submittedName>
        <fullName evidence="1">Uncharacterized protein</fullName>
    </submittedName>
</protein>
<dbReference type="EMBL" id="HBNR01091209">
    <property type="protein sequence ID" value="CAE4670401.1"/>
    <property type="molecule type" value="Transcribed_RNA"/>
</dbReference>
<gene>
    <name evidence="1" type="ORF">AMON00008_LOCUS65531</name>
</gene>
<dbReference type="InterPro" id="IPR011993">
    <property type="entry name" value="PH-like_dom_sf"/>
</dbReference>
<proteinExistence type="predicted"/>
<organism evidence="1">
    <name type="scientific">Alexandrium monilatum</name>
    <dbReference type="NCBI Taxonomy" id="311494"/>
    <lineage>
        <taxon>Eukaryota</taxon>
        <taxon>Sar</taxon>
        <taxon>Alveolata</taxon>
        <taxon>Dinophyceae</taxon>
        <taxon>Gonyaulacales</taxon>
        <taxon>Pyrocystaceae</taxon>
        <taxon>Alexandrium</taxon>
    </lineage>
</organism>
<dbReference type="Gene3D" id="2.30.29.30">
    <property type="entry name" value="Pleckstrin-homology domain (PH domain)/Phosphotyrosine-binding domain (PTB)"/>
    <property type="match status" value="1"/>
</dbReference>
<accession>A0A7S4WFK9</accession>
<reference evidence="1" key="1">
    <citation type="submission" date="2021-01" db="EMBL/GenBank/DDBJ databases">
        <authorList>
            <person name="Corre E."/>
            <person name="Pelletier E."/>
            <person name="Niang G."/>
            <person name="Scheremetjew M."/>
            <person name="Finn R."/>
            <person name="Kale V."/>
            <person name="Holt S."/>
            <person name="Cochrane G."/>
            <person name="Meng A."/>
            <person name="Brown T."/>
            <person name="Cohen L."/>
        </authorList>
    </citation>
    <scope>NUCLEOTIDE SEQUENCE</scope>
    <source>
        <strain evidence="1">CCMP3105</strain>
    </source>
</reference>